<feature type="region of interest" description="Disordered" evidence="1">
    <location>
        <begin position="228"/>
        <end position="306"/>
    </location>
</feature>
<dbReference type="Proteomes" id="UP000574317">
    <property type="component" value="Unassembled WGS sequence"/>
</dbReference>
<feature type="compositionally biased region" description="Polar residues" evidence="1">
    <location>
        <begin position="372"/>
        <end position="381"/>
    </location>
</feature>
<keyword evidence="3" id="KW-1185">Reference proteome</keyword>
<proteinExistence type="predicted"/>
<dbReference type="PANTHER" id="PTHR38166">
    <property type="entry name" value="C2H2-TYPE DOMAIN-CONTAINING PROTEIN-RELATED"/>
    <property type="match status" value="1"/>
</dbReference>
<feature type="compositionally biased region" description="Polar residues" evidence="1">
    <location>
        <begin position="1"/>
        <end position="21"/>
    </location>
</feature>
<protein>
    <submittedName>
        <fullName evidence="2">Ankyrin 3</fullName>
    </submittedName>
</protein>
<sequence>MNLGNSEPRQVAGESSLQTSRRANKRRRHDQNGGVDERDGQKWPIGKVEIRSFECPFCKLDPHRYAECRGYRLSRLSDVMQHISRQHRILEVTLGSNETIQEEDIILYCTRCRYLFHGMGASNRRDIHMNLEMECRPANIEQTGVMLYGEFEALKTKLRSYPRHDETFRWNIIWNWCFPGKPCPPSPYVEIIVPRAEVQEIIQDELESVPGLSQQEAQLRARQLANRIHSTASKPRSSTSIPPQAHSNIMQTTPVPDYQITSSASSNPTLTSRPLQQRTQGVRYNSSLPYLGVHGTPTRGQRHNSIDWNNTLINNSAPSRVSDLGTHTTSGNDFVHSGDFTDNGSGYPPFPYLQYPTDFFESGNQDDDYLNTHGNTTSRRG</sequence>
<evidence type="ECO:0000313" key="2">
    <source>
        <dbReference type="EMBL" id="KAF5568758.1"/>
    </source>
</evidence>
<dbReference type="PANTHER" id="PTHR38166:SF1">
    <property type="entry name" value="C2H2-TYPE DOMAIN-CONTAINING PROTEIN"/>
    <property type="match status" value="1"/>
</dbReference>
<dbReference type="AlphaFoldDB" id="A0A8H5KA53"/>
<evidence type="ECO:0000256" key="1">
    <source>
        <dbReference type="SAM" id="MobiDB-lite"/>
    </source>
</evidence>
<dbReference type="EMBL" id="JAAOAO010000001">
    <property type="protein sequence ID" value="KAF5568758.1"/>
    <property type="molecule type" value="Genomic_DNA"/>
</dbReference>
<evidence type="ECO:0000313" key="3">
    <source>
        <dbReference type="Proteomes" id="UP000574317"/>
    </source>
</evidence>
<feature type="compositionally biased region" description="Polar residues" evidence="1">
    <location>
        <begin position="228"/>
        <end position="288"/>
    </location>
</feature>
<name>A0A8H5KA53_9HYPO</name>
<comment type="caution">
    <text evidence="2">The sequence shown here is derived from an EMBL/GenBank/DDBJ whole genome shotgun (WGS) entry which is preliminary data.</text>
</comment>
<feature type="region of interest" description="Disordered" evidence="1">
    <location>
        <begin position="1"/>
        <end position="41"/>
    </location>
</feature>
<organism evidence="2 3">
    <name type="scientific">Fusarium napiforme</name>
    <dbReference type="NCBI Taxonomy" id="42672"/>
    <lineage>
        <taxon>Eukaryota</taxon>
        <taxon>Fungi</taxon>
        <taxon>Dikarya</taxon>
        <taxon>Ascomycota</taxon>
        <taxon>Pezizomycotina</taxon>
        <taxon>Sordariomycetes</taxon>
        <taxon>Hypocreomycetidae</taxon>
        <taxon>Hypocreales</taxon>
        <taxon>Nectriaceae</taxon>
        <taxon>Fusarium</taxon>
        <taxon>Fusarium fujikuroi species complex</taxon>
    </lineage>
</organism>
<accession>A0A8H5KA53</accession>
<reference evidence="2 3" key="1">
    <citation type="submission" date="2020-05" db="EMBL/GenBank/DDBJ databases">
        <title>Identification and distribution of gene clusters putatively required for synthesis of sphingolipid metabolism inhibitors in phylogenetically diverse species of the filamentous fungus Fusarium.</title>
        <authorList>
            <person name="Kim H.-S."/>
            <person name="Busman M."/>
            <person name="Brown D.W."/>
            <person name="Divon H."/>
            <person name="Uhlig S."/>
            <person name="Proctor R.H."/>
        </authorList>
    </citation>
    <scope>NUCLEOTIDE SEQUENCE [LARGE SCALE GENOMIC DNA]</scope>
    <source>
        <strain evidence="2 3">NRRL 25196</strain>
    </source>
</reference>
<feature type="region of interest" description="Disordered" evidence="1">
    <location>
        <begin position="361"/>
        <end position="381"/>
    </location>
</feature>
<gene>
    <name evidence="2" type="ORF">FNAPI_36</name>
</gene>